<dbReference type="AlphaFoldDB" id="M1CI33"/>
<reference evidence="1" key="2">
    <citation type="submission" date="2015-06" db="UniProtKB">
        <authorList>
            <consortium name="EnsemblPlants"/>
        </authorList>
    </citation>
    <scope>IDENTIFICATION</scope>
    <source>
        <strain evidence="1">DM1-3 516 R44</strain>
    </source>
</reference>
<evidence type="ECO:0000313" key="2">
    <source>
        <dbReference type="Proteomes" id="UP000011115"/>
    </source>
</evidence>
<dbReference type="Gramene" id="PGSC0003DMT400067908">
    <property type="protein sequence ID" value="PGSC0003DMT400067908"/>
    <property type="gene ID" value="PGSC0003DMG400026410"/>
</dbReference>
<organism evidence="1 2">
    <name type="scientific">Solanum tuberosum</name>
    <name type="common">Potato</name>
    <dbReference type="NCBI Taxonomy" id="4113"/>
    <lineage>
        <taxon>Eukaryota</taxon>
        <taxon>Viridiplantae</taxon>
        <taxon>Streptophyta</taxon>
        <taxon>Embryophyta</taxon>
        <taxon>Tracheophyta</taxon>
        <taxon>Spermatophyta</taxon>
        <taxon>Magnoliopsida</taxon>
        <taxon>eudicotyledons</taxon>
        <taxon>Gunneridae</taxon>
        <taxon>Pentapetalae</taxon>
        <taxon>asterids</taxon>
        <taxon>lamiids</taxon>
        <taxon>Solanales</taxon>
        <taxon>Solanaceae</taxon>
        <taxon>Solanoideae</taxon>
        <taxon>Solaneae</taxon>
        <taxon>Solanum</taxon>
    </lineage>
</organism>
<sequence length="69" mass="7934">MQEISWKHTKRVHHQCLSFGLAGHTLSRKTGDIFGLNMSGFLIHSGHLKVPSDKTEHQFCTNQKDDFRI</sequence>
<accession>M1CI33</accession>
<name>M1CI33_SOLTU</name>
<evidence type="ECO:0000313" key="1">
    <source>
        <dbReference type="EnsemblPlants" id="PGSC0003DMT400067908"/>
    </source>
</evidence>
<keyword evidence="2" id="KW-1185">Reference proteome</keyword>
<dbReference type="Proteomes" id="UP000011115">
    <property type="component" value="Unassembled WGS sequence"/>
</dbReference>
<dbReference type="EnsemblPlants" id="PGSC0003DMT400067908">
    <property type="protein sequence ID" value="PGSC0003DMT400067908"/>
    <property type="gene ID" value="PGSC0003DMG400026410"/>
</dbReference>
<dbReference type="HOGENOM" id="CLU_2780792_0_0_1"/>
<proteinExistence type="predicted"/>
<dbReference type="PaxDb" id="4113-PGSC0003DMT400067908"/>
<reference evidence="2" key="1">
    <citation type="journal article" date="2011" name="Nature">
        <title>Genome sequence and analysis of the tuber crop potato.</title>
        <authorList>
            <consortium name="The Potato Genome Sequencing Consortium"/>
        </authorList>
    </citation>
    <scope>NUCLEOTIDE SEQUENCE [LARGE SCALE GENOMIC DNA]</scope>
    <source>
        <strain evidence="2">cv. DM1-3 516 R44</strain>
    </source>
</reference>
<dbReference type="InParanoid" id="M1CI33"/>
<protein>
    <submittedName>
        <fullName evidence="1">Uncharacterized protein</fullName>
    </submittedName>
</protein>